<evidence type="ECO:0000313" key="4">
    <source>
        <dbReference type="EMBL" id="SBW09450.1"/>
    </source>
</evidence>
<accession>A0A212KCN1</accession>
<name>A0A212KCN1_9BACT</name>
<evidence type="ECO:0000256" key="1">
    <source>
        <dbReference type="SAM" id="Coils"/>
    </source>
</evidence>
<reference evidence="4" key="1">
    <citation type="submission" date="2016-04" db="EMBL/GenBank/DDBJ databases">
        <authorList>
            <person name="Evans L.H."/>
            <person name="Alamgir A."/>
            <person name="Owens N."/>
            <person name="Weber N.D."/>
            <person name="Virtaneva K."/>
            <person name="Barbian K."/>
            <person name="Babar A."/>
            <person name="Rosenke K."/>
        </authorList>
    </citation>
    <scope>NUCLEOTIDE SEQUENCE</scope>
    <source>
        <strain evidence="4">92-2</strain>
    </source>
</reference>
<organism evidence="4">
    <name type="scientific">uncultured Desulfovibrio sp</name>
    <dbReference type="NCBI Taxonomy" id="167968"/>
    <lineage>
        <taxon>Bacteria</taxon>
        <taxon>Pseudomonadati</taxon>
        <taxon>Thermodesulfobacteriota</taxon>
        <taxon>Desulfovibrionia</taxon>
        <taxon>Desulfovibrionales</taxon>
        <taxon>Desulfovibrionaceae</taxon>
        <taxon>Desulfovibrio</taxon>
        <taxon>environmental samples</taxon>
    </lineage>
</organism>
<dbReference type="EMBL" id="FLUP01000001">
    <property type="protein sequence ID" value="SBW09450.1"/>
    <property type="molecule type" value="Genomic_DNA"/>
</dbReference>
<evidence type="ECO:0000256" key="2">
    <source>
        <dbReference type="SAM" id="MobiDB-lite"/>
    </source>
</evidence>
<gene>
    <name evidence="4" type="ORF">KM92DES2_12706</name>
</gene>
<sequence>MALWEWAGAGAVFLAAVVFCVRLMKRGLTTLEDERAQCLERIRQMEEKIQEDQKNMASSEHLRVARAGLEDLLRLAGNPPGMRLESLAQGQGEARGEALVLHLPEGEVRISLNMRERELKGVRKVVHGHGRWHLNGLGLNEEYTDLVPLMRALSARLAMHLGGGESTSAPYCPLGDPAADVPPELPHLARRFSSARPVRQKRPPVVRHDEEEGRLERLRRLEDARAARKQLRANPGPTGSRHR</sequence>
<feature type="transmembrane region" description="Helical" evidence="3">
    <location>
        <begin position="6"/>
        <end position="24"/>
    </location>
</feature>
<proteinExistence type="predicted"/>
<protein>
    <submittedName>
        <fullName evidence="4">Uncharacterized protein</fullName>
    </submittedName>
</protein>
<keyword evidence="1" id="KW-0175">Coiled coil</keyword>
<feature type="region of interest" description="Disordered" evidence="2">
    <location>
        <begin position="191"/>
        <end position="243"/>
    </location>
</feature>
<keyword evidence="3" id="KW-1133">Transmembrane helix</keyword>
<dbReference type="AlphaFoldDB" id="A0A212KCN1"/>
<evidence type="ECO:0000256" key="3">
    <source>
        <dbReference type="SAM" id="Phobius"/>
    </source>
</evidence>
<feature type="coiled-coil region" evidence="1">
    <location>
        <begin position="28"/>
        <end position="62"/>
    </location>
</feature>
<dbReference type="RefSeq" id="WP_192113871.1">
    <property type="nucleotide sequence ID" value="NZ_LT598928.1"/>
</dbReference>
<keyword evidence="3" id="KW-0812">Transmembrane</keyword>
<keyword evidence="3" id="KW-0472">Membrane</keyword>
<feature type="compositionally biased region" description="Basic and acidic residues" evidence="2">
    <location>
        <begin position="206"/>
        <end position="226"/>
    </location>
</feature>